<sequence>MENLNVLKTTLFNTFLTAKQDIRKCTAMLKKYSSNRNKSDYESIVAYLNSCSSSIKNSDNKQYKVVSSIDRVSERISKMTIRNCDNDEIVKSYLNYLMRLINEIL</sequence>
<keyword evidence="2" id="KW-1185">Reference proteome</keyword>
<proteinExistence type="predicted"/>
<gene>
    <name evidence="1" type="ORF">F0R74_06855</name>
</gene>
<accession>A0ABX5ZH60</accession>
<organism evidence="1 2">
    <name type="scientific">Francisella marina</name>
    <dbReference type="NCBI Taxonomy" id="2249302"/>
    <lineage>
        <taxon>Bacteria</taxon>
        <taxon>Pseudomonadati</taxon>
        <taxon>Pseudomonadota</taxon>
        <taxon>Gammaproteobacteria</taxon>
        <taxon>Thiotrichales</taxon>
        <taxon>Francisellaceae</taxon>
        <taxon>Francisella</taxon>
    </lineage>
</organism>
<reference evidence="1 2" key="1">
    <citation type="submission" date="2019-09" db="EMBL/GenBank/DDBJ databases">
        <title>Complete genome sequence of Francisella marina E103-15.</title>
        <authorList>
            <person name="Tekedar H.C."/>
            <person name="Griffin M.J."/>
            <person name="Waldbieser G.C."/>
            <person name="Soto E."/>
        </authorList>
    </citation>
    <scope>NUCLEOTIDE SEQUENCE [LARGE SCALE GENOMIC DNA]</scope>
    <source>
        <strain evidence="1 2">E103-15</strain>
    </source>
</reference>
<evidence type="ECO:0000313" key="1">
    <source>
        <dbReference type="EMBL" id="QEO57585.1"/>
    </source>
</evidence>
<dbReference type="Proteomes" id="UP000322509">
    <property type="component" value="Chromosome"/>
</dbReference>
<dbReference type="RefSeq" id="WP_149368765.1">
    <property type="nucleotide sequence ID" value="NZ_CP043550.1"/>
</dbReference>
<dbReference type="EMBL" id="CP043550">
    <property type="protein sequence ID" value="QEO57585.1"/>
    <property type="molecule type" value="Genomic_DNA"/>
</dbReference>
<evidence type="ECO:0000313" key="2">
    <source>
        <dbReference type="Proteomes" id="UP000322509"/>
    </source>
</evidence>
<protein>
    <submittedName>
        <fullName evidence="1">Uncharacterized protein</fullName>
    </submittedName>
</protein>
<name>A0ABX5ZH60_9GAMM</name>